<evidence type="ECO:0000256" key="1">
    <source>
        <dbReference type="SAM" id="MobiDB-lite"/>
    </source>
</evidence>
<keyword evidence="3" id="KW-1185">Reference proteome</keyword>
<evidence type="ECO:0000313" key="2">
    <source>
        <dbReference type="EMBL" id="KAF3048252.1"/>
    </source>
</evidence>
<comment type="caution">
    <text evidence="2">The sequence shown here is derived from an EMBL/GenBank/DDBJ whole genome shotgun (WGS) entry which is preliminary data.</text>
</comment>
<feature type="region of interest" description="Disordered" evidence="1">
    <location>
        <begin position="1"/>
        <end position="77"/>
    </location>
</feature>
<accession>A0A9P4X2B1</accession>
<sequence length="145" mass="16097">MADKKRKNVSLAKSRPAKRQRKPTQPFEQGVNPAPPTPPLTARRPVRSMEPSQRSRTRTPIRSPLCESEASQLATDAQAAAIVGEDDDEEEELAAAADDEEDEQIRWTLEAATAVEPGVAAAERSITEELDKLVEPQLHFRWRAC</sequence>
<name>A0A9P4X2B1_9PLEO</name>
<protein>
    <submittedName>
        <fullName evidence="2">Uncharacterized protein</fullName>
    </submittedName>
</protein>
<organism evidence="2 3">
    <name type="scientific">Didymella heteroderae</name>
    <dbReference type="NCBI Taxonomy" id="1769908"/>
    <lineage>
        <taxon>Eukaryota</taxon>
        <taxon>Fungi</taxon>
        <taxon>Dikarya</taxon>
        <taxon>Ascomycota</taxon>
        <taxon>Pezizomycotina</taxon>
        <taxon>Dothideomycetes</taxon>
        <taxon>Pleosporomycetidae</taxon>
        <taxon>Pleosporales</taxon>
        <taxon>Pleosporineae</taxon>
        <taxon>Didymellaceae</taxon>
        <taxon>Didymella</taxon>
    </lineage>
</organism>
<reference evidence="2" key="1">
    <citation type="submission" date="2019-04" db="EMBL/GenBank/DDBJ databases">
        <title>Sequencing of skin fungus with MAO and IRED activity.</title>
        <authorList>
            <person name="Marsaioli A.J."/>
            <person name="Bonatto J.M.C."/>
            <person name="Reis Junior O."/>
        </authorList>
    </citation>
    <scope>NUCLEOTIDE SEQUENCE</scope>
    <source>
        <strain evidence="2">28M1</strain>
    </source>
</reference>
<proteinExistence type="predicted"/>
<dbReference type="AlphaFoldDB" id="A0A9P4X2B1"/>
<gene>
    <name evidence="2" type="ORF">E8E12_011490</name>
</gene>
<dbReference type="EMBL" id="SWKV01000001">
    <property type="protein sequence ID" value="KAF3048252.1"/>
    <property type="molecule type" value="Genomic_DNA"/>
</dbReference>
<dbReference type="Proteomes" id="UP000758155">
    <property type="component" value="Unassembled WGS sequence"/>
</dbReference>
<evidence type="ECO:0000313" key="3">
    <source>
        <dbReference type="Proteomes" id="UP000758155"/>
    </source>
</evidence>
<feature type="compositionally biased region" description="Polar residues" evidence="1">
    <location>
        <begin position="50"/>
        <end position="60"/>
    </location>
</feature>